<gene>
    <name evidence="1" type="ORF">ILEXP_LOCUS50697</name>
</gene>
<comment type="caution">
    <text evidence="1">The sequence shown here is derived from an EMBL/GenBank/DDBJ whole genome shotgun (WGS) entry which is preliminary data.</text>
</comment>
<keyword evidence="2" id="KW-1185">Reference proteome</keyword>
<name>A0ABC8UI08_9AQUA</name>
<protein>
    <submittedName>
        <fullName evidence="1">Uncharacterized protein</fullName>
    </submittedName>
</protein>
<dbReference type="Proteomes" id="UP001642360">
    <property type="component" value="Unassembled WGS sequence"/>
</dbReference>
<proteinExistence type="predicted"/>
<dbReference type="AlphaFoldDB" id="A0ABC8UI08"/>
<sequence>MMPFTDVDVFYHNRTKVEFGLDNHVRDEVKGLSSLRRISKDELFGQLFDALEKIHYFKSTSDGNDDQVQLDRATNLFHNALEIEEVHEGFHLISQVLSHQVLQNLLQLETRGFPFTFSLSQCDGGDKLMSSGADSGVLIRSFRVGEKLNESKSGGVLSAWHWPC</sequence>
<accession>A0ABC8UI08</accession>
<evidence type="ECO:0000313" key="1">
    <source>
        <dbReference type="EMBL" id="CAK9180677.1"/>
    </source>
</evidence>
<organism evidence="1 2">
    <name type="scientific">Ilex paraguariensis</name>
    <name type="common">yerba mate</name>
    <dbReference type="NCBI Taxonomy" id="185542"/>
    <lineage>
        <taxon>Eukaryota</taxon>
        <taxon>Viridiplantae</taxon>
        <taxon>Streptophyta</taxon>
        <taxon>Embryophyta</taxon>
        <taxon>Tracheophyta</taxon>
        <taxon>Spermatophyta</taxon>
        <taxon>Magnoliopsida</taxon>
        <taxon>eudicotyledons</taxon>
        <taxon>Gunneridae</taxon>
        <taxon>Pentapetalae</taxon>
        <taxon>asterids</taxon>
        <taxon>campanulids</taxon>
        <taxon>Aquifoliales</taxon>
        <taxon>Aquifoliaceae</taxon>
        <taxon>Ilex</taxon>
    </lineage>
</organism>
<reference evidence="1 2" key="1">
    <citation type="submission" date="2024-02" db="EMBL/GenBank/DDBJ databases">
        <authorList>
            <person name="Vignale AGUSTIN F."/>
            <person name="Sosa J E."/>
            <person name="Modenutti C."/>
        </authorList>
    </citation>
    <scope>NUCLEOTIDE SEQUENCE [LARGE SCALE GENOMIC DNA]</scope>
</reference>
<evidence type="ECO:0000313" key="2">
    <source>
        <dbReference type="Proteomes" id="UP001642360"/>
    </source>
</evidence>
<feature type="non-terminal residue" evidence="1">
    <location>
        <position position="164"/>
    </location>
</feature>
<dbReference type="EMBL" id="CAUOFW020007814">
    <property type="protein sequence ID" value="CAK9180677.1"/>
    <property type="molecule type" value="Genomic_DNA"/>
</dbReference>